<feature type="compositionally biased region" description="Low complexity" evidence="2">
    <location>
        <begin position="226"/>
        <end position="240"/>
    </location>
</feature>
<keyword evidence="4" id="KW-1185">Reference proteome</keyword>
<accession>A0AA39GXH8</accession>
<keyword evidence="1" id="KW-0175">Coiled coil</keyword>
<evidence type="ECO:0000313" key="3">
    <source>
        <dbReference type="EMBL" id="KAK0394573.1"/>
    </source>
</evidence>
<comment type="caution">
    <text evidence="3">The sequence shown here is derived from an EMBL/GenBank/DDBJ whole genome shotgun (WGS) entry which is preliminary data.</text>
</comment>
<proteinExistence type="predicted"/>
<gene>
    <name evidence="3" type="ORF">QR680_000810</name>
</gene>
<feature type="coiled-coil region" evidence="1">
    <location>
        <begin position="389"/>
        <end position="423"/>
    </location>
</feature>
<dbReference type="AlphaFoldDB" id="A0AA39GXH8"/>
<name>A0AA39GXH8_9BILA</name>
<evidence type="ECO:0000313" key="4">
    <source>
        <dbReference type="Proteomes" id="UP001175271"/>
    </source>
</evidence>
<feature type="compositionally biased region" description="Acidic residues" evidence="2">
    <location>
        <begin position="322"/>
        <end position="331"/>
    </location>
</feature>
<organism evidence="3 4">
    <name type="scientific">Steinernema hermaphroditum</name>
    <dbReference type="NCBI Taxonomy" id="289476"/>
    <lineage>
        <taxon>Eukaryota</taxon>
        <taxon>Metazoa</taxon>
        <taxon>Ecdysozoa</taxon>
        <taxon>Nematoda</taxon>
        <taxon>Chromadorea</taxon>
        <taxon>Rhabditida</taxon>
        <taxon>Tylenchina</taxon>
        <taxon>Panagrolaimomorpha</taxon>
        <taxon>Strongyloidoidea</taxon>
        <taxon>Steinernematidae</taxon>
        <taxon>Steinernema</taxon>
    </lineage>
</organism>
<protein>
    <submittedName>
        <fullName evidence="3">Uncharacterized protein</fullName>
    </submittedName>
</protein>
<feature type="region of interest" description="Disordered" evidence="2">
    <location>
        <begin position="322"/>
        <end position="347"/>
    </location>
</feature>
<evidence type="ECO:0000256" key="1">
    <source>
        <dbReference type="SAM" id="Coils"/>
    </source>
</evidence>
<feature type="coiled-coil region" evidence="1">
    <location>
        <begin position="454"/>
        <end position="481"/>
    </location>
</feature>
<dbReference type="Proteomes" id="UP001175271">
    <property type="component" value="Unassembled WGS sequence"/>
</dbReference>
<evidence type="ECO:0000256" key="2">
    <source>
        <dbReference type="SAM" id="MobiDB-lite"/>
    </source>
</evidence>
<sequence>MDQNDIADLWKNTVQELQCRISFLLIDDDFEARVVPRLTWEKDPFEGGQSGLTYKPSTKYMISWPDMNKMIKPQLEMYLRSLQDLFFYMTKGKTELEDPAEYIFQKKDDEVLGNLYCVLRIRDRTRPELGYRPLPPSNFWSLLDGAPLRGGCSPLARQGGRRKRVLAMRSVVFGDTVITTGQPLSTMVSPEDEAAEADDPAKHENRSHRSPTTRREVDQAVEQPIAQPQEQLSQPQEQSAPTNEKPRRRFTELRYRTLNLPTLPEEHTNQDLKDWYTKLFKEDPMRYCPHDRKRLANEQRRCFNLVWDKSFAKEEEDLLDGFDSDDYDDDLSTQGNTNTDSDDYDNDDGNILDPVKLPRIFDIAIERLPRVIPNNASVITGNAENWLYLQKAERDLTLSEAQRDILKKANKEAKSELWKLAEKLIIRFHALYGVRQRKEFADCLSFMEWVLDYHSEQQQEVEEEQNNLEVLGNDIQSSRKELYILEFIMEEALIINNLAKVHQFVVTNGIEDIEAGKLLPKFIKRAEASYDF</sequence>
<dbReference type="EMBL" id="JAUCMV010000005">
    <property type="protein sequence ID" value="KAK0394573.1"/>
    <property type="molecule type" value="Genomic_DNA"/>
</dbReference>
<feature type="region of interest" description="Disordered" evidence="2">
    <location>
        <begin position="182"/>
        <end position="250"/>
    </location>
</feature>
<reference evidence="3" key="1">
    <citation type="submission" date="2023-06" db="EMBL/GenBank/DDBJ databases">
        <title>Genomic analysis of the entomopathogenic nematode Steinernema hermaphroditum.</title>
        <authorList>
            <person name="Schwarz E.M."/>
            <person name="Heppert J.K."/>
            <person name="Baniya A."/>
            <person name="Schwartz H.T."/>
            <person name="Tan C.-H."/>
            <person name="Antoshechkin I."/>
            <person name="Sternberg P.W."/>
            <person name="Goodrich-Blair H."/>
            <person name="Dillman A.R."/>
        </authorList>
    </citation>
    <scope>NUCLEOTIDE SEQUENCE</scope>
    <source>
        <strain evidence="3">PS9179</strain>
        <tissue evidence="3">Whole animal</tissue>
    </source>
</reference>